<feature type="compositionally biased region" description="Polar residues" evidence="1">
    <location>
        <begin position="74"/>
        <end position="84"/>
    </location>
</feature>
<evidence type="ECO:0000313" key="3">
    <source>
        <dbReference type="Proteomes" id="UP001152622"/>
    </source>
</evidence>
<proteinExistence type="predicted"/>
<evidence type="ECO:0000256" key="1">
    <source>
        <dbReference type="SAM" id="MobiDB-lite"/>
    </source>
</evidence>
<comment type="caution">
    <text evidence="2">The sequence shown here is derived from an EMBL/GenBank/DDBJ whole genome shotgun (WGS) entry which is preliminary data.</text>
</comment>
<protein>
    <submittedName>
        <fullName evidence="2">Uncharacterized protein</fullName>
    </submittedName>
</protein>
<dbReference type="Proteomes" id="UP001152622">
    <property type="component" value="Chromosome 18"/>
</dbReference>
<feature type="compositionally biased region" description="Low complexity" evidence="1">
    <location>
        <begin position="60"/>
        <end position="73"/>
    </location>
</feature>
<dbReference type="AlphaFoldDB" id="A0A9Q1EEY9"/>
<reference evidence="2" key="1">
    <citation type="journal article" date="2023" name="Science">
        <title>Genome structures resolve the early diversification of teleost fishes.</title>
        <authorList>
            <person name="Parey E."/>
            <person name="Louis A."/>
            <person name="Montfort J."/>
            <person name="Bouchez O."/>
            <person name="Roques C."/>
            <person name="Iampietro C."/>
            <person name="Lluch J."/>
            <person name="Castinel A."/>
            <person name="Donnadieu C."/>
            <person name="Desvignes T."/>
            <person name="Floi Bucao C."/>
            <person name="Jouanno E."/>
            <person name="Wen M."/>
            <person name="Mejri S."/>
            <person name="Dirks R."/>
            <person name="Jansen H."/>
            <person name="Henkel C."/>
            <person name="Chen W.J."/>
            <person name="Zahm M."/>
            <person name="Cabau C."/>
            <person name="Klopp C."/>
            <person name="Thompson A.W."/>
            <person name="Robinson-Rechavi M."/>
            <person name="Braasch I."/>
            <person name="Lecointre G."/>
            <person name="Bobe J."/>
            <person name="Postlethwait J.H."/>
            <person name="Berthelot C."/>
            <person name="Roest Crollius H."/>
            <person name="Guiguen Y."/>
        </authorList>
    </citation>
    <scope>NUCLEOTIDE SEQUENCE</scope>
    <source>
        <strain evidence="2">WJC10195</strain>
    </source>
</reference>
<dbReference type="EMBL" id="JAINUF010000018">
    <property type="protein sequence ID" value="KAJ8337570.1"/>
    <property type="molecule type" value="Genomic_DNA"/>
</dbReference>
<accession>A0A9Q1EEY9</accession>
<feature type="compositionally biased region" description="Basic residues" evidence="1">
    <location>
        <begin position="8"/>
        <end position="21"/>
    </location>
</feature>
<evidence type="ECO:0000313" key="2">
    <source>
        <dbReference type="EMBL" id="KAJ8337570.1"/>
    </source>
</evidence>
<sequence length="84" mass="9314">MPNSGGAFRRRNERARKRALKKTKDERAKSEPQGTETRDIDPEFRSAPKTPKTRAPPLGRRPQSSSRSRAASPNDQSAKAVSTP</sequence>
<organism evidence="2 3">
    <name type="scientific">Synaphobranchus kaupii</name>
    <name type="common">Kaup's arrowtooth eel</name>
    <dbReference type="NCBI Taxonomy" id="118154"/>
    <lineage>
        <taxon>Eukaryota</taxon>
        <taxon>Metazoa</taxon>
        <taxon>Chordata</taxon>
        <taxon>Craniata</taxon>
        <taxon>Vertebrata</taxon>
        <taxon>Euteleostomi</taxon>
        <taxon>Actinopterygii</taxon>
        <taxon>Neopterygii</taxon>
        <taxon>Teleostei</taxon>
        <taxon>Anguilliformes</taxon>
        <taxon>Synaphobranchidae</taxon>
        <taxon>Synaphobranchus</taxon>
    </lineage>
</organism>
<keyword evidence="3" id="KW-1185">Reference proteome</keyword>
<name>A0A9Q1EEY9_SYNKA</name>
<gene>
    <name evidence="2" type="ORF">SKAU_G00365360</name>
</gene>
<feature type="region of interest" description="Disordered" evidence="1">
    <location>
        <begin position="1"/>
        <end position="84"/>
    </location>
</feature>
<feature type="compositionally biased region" description="Basic and acidic residues" evidence="1">
    <location>
        <begin position="22"/>
        <end position="46"/>
    </location>
</feature>